<keyword evidence="1" id="KW-0732">Signal</keyword>
<dbReference type="InterPro" id="IPR036444">
    <property type="entry name" value="PLipase_A2_dom_sf"/>
</dbReference>
<dbReference type="AlphaFoldDB" id="A0A2T0M2Z0"/>
<feature type="chain" id="PRO_5015767139" evidence="1">
    <location>
        <begin position="33"/>
        <end position="146"/>
    </location>
</feature>
<dbReference type="Proteomes" id="UP000238362">
    <property type="component" value="Unassembled WGS sequence"/>
</dbReference>
<dbReference type="InterPro" id="IPR015141">
    <property type="entry name" value="PLipase_A2_prok/fun"/>
</dbReference>
<name>A0A2T0M2Z0_9PSEU</name>
<evidence type="ECO:0000256" key="1">
    <source>
        <dbReference type="SAM" id="SignalP"/>
    </source>
</evidence>
<evidence type="ECO:0000313" key="2">
    <source>
        <dbReference type="EMBL" id="PRX51108.1"/>
    </source>
</evidence>
<protein>
    <submittedName>
        <fullName evidence="2">Phospholipase A2-like protein</fullName>
    </submittedName>
</protein>
<proteinExistence type="predicted"/>
<dbReference type="SUPFAM" id="SSF48619">
    <property type="entry name" value="Phospholipase A2, PLA2"/>
    <property type="match status" value="1"/>
</dbReference>
<reference evidence="2 3" key="1">
    <citation type="submission" date="2018-03" db="EMBL/GenBank/DDBJ databases">
        <title>Genomic Encyclopedia of Type Strains, Phase III (KMG-III): the genomes of soil and plant-associated and newly described type strains.</title>
        <authorList>
            <person name="Whitman W."/>
        </authorList>
    </citation>
    <scope>NUCLEOTIDE SEQUENCE [LARGE SCALE GENOMIC DNA]</scope>
    <source>
        <strain evidence="2 3">CGMCC 4.7125</strain>
    </source>
</reference>
<dbReference type="Pfam" id="PF09056">
    <property type="entry name" value="Phospholip_A2_3"/>
    <property type="match status" value="1"/>
</dbReference>
<gene>
    <name evidence="2" type="ORF">B0I33_101261</name>
</gene>
<dbReference type="GO" id="GO:0004623">
    <property type="term" value="F:phospholipase A2 activity"/>
    <property type="evidence" value="ECO:0007669"/>
    <property type="project" value="InterPro"/>
</dbReference>
<dbReference type="Gene3D" id="1.20.90.10">
    <property type="entry name" value="Phospholipase A2 domain"/>
    <property type="match status" value="1"/>
</dbReference>
<sequence length="146" mass="16530">MTASTLRRTVRGTTATVAVAASLFLGAGTAPAVDEVTITDRYLYEVSLSQFAQLRTTTPYDDVLDWSSDACSWSPDKPLGYDFTRACHRHDFGYRNYKDQGRFTEANRKRIDDNFYSDMKTICAGRWQCDSAAWTYYQAVRQFGAS</sequence>
<organism evidence="2 3">
    <name type="scientific">Prauserella shujinwangii</name>
    <dbReference type="NCBI Taxonomy" id="1453103"/>
    <lineage>
        <taxon>Bacteria</taxon>
        <taxon>Bacillati</taxon>
        <taxon>Actinomycetota</taxon>
        <taxon>Actinomycetes</taxon>
        <taxon>Pseudonocardiales</taxon>
        <taxon>Pseudonocardiaceae</taxon>
        <taxon>Prauserella</taxon>
    </lineage>
</organism>
<keyword evidence="3" id="KW-1185">Reference proteome</keyword>
<comment type="caution">
    <text evidence="2">The sequence shown here is derived from an EMBL/GenBank/DDBJ whole genome shotgun (WGS) entry which is preliminary data.</text>
</comment>
<accession>A0A2T0M2Z0</accession>
<evidence type="ECO:0000313" key="3">
    <source>
        <dbReference type="Proteomes" id="UP000238362"/>
    </source>
</evidence>
<feature type="signal peptide" evidence="1">
    <location>
        <begin position="1"/>
        <end position="32"/>
    </location>
</feature>
<dbReference type="EMBL" id="PVNH01000001">
    <property type="protein sequence ID" value="PRX51108.1"/>
    <property type="molecule type" value="Genomic_DNA"/>
</dbReference>
<dbReference type="GO" id="GO:0050482">
    <property type="term" value="P:arachidonate secretion"/>
    <property type="evidence" value="ECO:0007669"/>
    <property type="project" value="InterPro"/>
</dbReference>
<dbReference type="GO" id="GO:0006644">
    <property type="term" value="P:phospholipid metabolic process"/>
    <property type="evidence" value="ECO:0007669"/>
    <property type="project" value="InterPro"/>
</dbReference>